<keyword evidence="2" id="KW-1133">Transmembrane helix</keyword>
<dbReference type="InterPro" id="IPR000772">
    <property type="entry name" value="Ricin_B_lectin"/>
</dbReference>
<dbReference type="AlphaFoldDB" id="A0A286U5L5"/>
<dbReference type="Proteomes" id="UP000217199">
    <property type="component" value="Unassembled WGS sequence"/>
</dbReference>
<dbReference type="InParanoid" id="A0A286U5L5"/>
<protein>
    <submittedName>
        <fullName evidence="4">Ricin B-like lectin</fullName>
    </submittedName>
</protein>
<proteinExistence type="predicted"/>
<dbReference type="GO" id="GO:0030246">
    <property type="term" value="F:carbohydrate binding"/>
    <property type="evidence" value="ECO:0007669"/>
    <property type="project" value="UniProtKB-KW"/>
</dbReference>
<evidence type="ECO:0000259" key="3">
    <source>
        <dbReference type="Pfam" id="PF14200"/>
    </source>
</evidence>
<keyword evidence="5" id="KW-1185">Reference proteome</keyword>
<dbReference type="Pfam" id="PF14200">
    <property type="entry name" value="RicinB_lectin_2"/>
    <property type="match status" value="1"/>
</dbReference>
<keyword evidence="2" id="KW-0812">Transmembrane</keyword>
<dbReference type="SUPFAM" id="SSF50370">
    <property type="entry name" value="Ricin B-like lectins"/>
    <property type="match status" value="1"/>
</dbReference>
<name>A0A286U5L5_9AGAM</name>
<sequence>MSIQPGVYKIVNVKGGTALDLSGGDNRTIMGFTVHGGGNQQWTISDPDESENQTIFCASSGLYLSIEGAPEDWTRIVGSSSSMKWAIRRDEEVPDAWRVYFPGTCHNFDLSDHGNSTPGTNLISERELTLIVQLSTYARISFSIINTHHLEISLLNLLSWFQSQLEITFIQINCTTMTSFFKPTAAYQPLPQSEMDFSMSKENYATHSQQQQQPTGRRCCSSNHEQEQGCQNTHNSCHRRRRKLLLHVAGIALLLLVGSLGLMALSGICNSETMLGLAIDGATNGSGLGKRQSTGTGTSSDGDGVFVKNKLYLIIVFVGLFVCLVLGIMLAAWCCKGSFENPLCCPCYLCACCGGLACLECISCGLCAEGIDQIGFD</sequence>
<feature type="domain" description="Ricin B lectin" evidence="3">
    <location>
        <begin position="4"/>
        <end position="76"/>
    </location>
</feature>
<dbReference type="InterPro" id="IPR035992">
    <property type="entry name" value="Ricin_B-like_lectins"/>
</dbReference>
<dbReference type="CDD" id="cd23422">
    <property type="entry name" value="beta-trefoil_Ricin_MPL_CNL"/>
    <property type="match status" value="1"/>
</dbReference>
<feature type="region of interest" description="Disordered" evidence="1">
    <location>
        <begin position="203"/>
        <end position="225"/>
    </location>
</feature>
<evidence type="ECO:0000313" key="5">
    <source>
        <dbReference type="Proteomes" id="UP000217199"/>
    </source>
</evidence>
<evidence type="ECO:0000256" key="2">
    <source>
        <dbReference type="SAM" id="Phobius"/>
    </source>
</evidence>
<organism evidence="4 5">
    <name type="scientific">Pyrrhoderma noxium</name>
    <dbReference type="NCBI Taxonomy" id="2282107"/>
    <lineage>
        <taxon>Eukaryota</taxon>
        <taxon>Fungi</taxon>
        <taxon>Dikarya</taxon>
        <taxon>Basidiomycota</taxon>
        <taxon>Agaricomycotina</taxon>
        <taxon>Agaricomycetes</taxon>
        <taxon>Hymenochaetales</taxon>
        <taxon>Hymenochaetaceae</taxon>
        <taxon>Pyrrhoderma</taxon>
    </lineage>
</organism>
<feature type="transmembrane region" description="Helical" evidence="2">
    <location>
        <begin position="311"/>
        <end position="333"/>
    </location>
</feature>
<gene>
    <name evidence="4" type="ORF">PNOK_0939500</name>
</gene>
<reference evidence="4 5" key="1">
    <citation type="journal article" date="2017" name="Mol. Ecol.">
        <title>Comparative and population genomic landscape of Phellinus noxius: A hypervariable fungus causing root rot in trees.</title>
        <authorList>
            <person name="Chung C.L."/>
            <person name="Lee T.J."/>
            <person name="Akiba M."/>
            <person name="Lee H.H."/>
            <person name="Kuo T.H."/>
            <person name="Liu D."/>
            <person name="Ke H.M."/>
            <person name="Yokoi T."/>
            <person name="Roa M.B."/>
            <person name="Lu M.J."/>
            <person name="Chang Y.Y."/>
            <person name="Ann P.J."/>
            <person name="Tsai J.N."/>
            <person name="Chen C.Y."/>
            <person name="Tzean S.S."/>
            <person name="Ota Y."/>
            <person name="Hattori T."/>
            <person name="Sahashi N."/>
            <person name="Liou R.F."/>
            <person name="Kikuchi T."/>
            <person name="Tsai I.J."/>
        </authorList>
    </citation>
    <scope>NUCLEOTIDE SEQUENCE [LARGE SCALE GENOMIC DNA]</scope>
    <source>
        <strain evidence="4 5">FFPRI411160</strain>
    </source>
</reference>
<feature type="transmembrane region" description="Helical" evidence="2">
    <location>
        <begin position="244"/>
        <end position="265"/>
    </location>
</feature>
<accession>A0A286U5L5</accession>
<evidence type="ECO:0000313" key="4">
    <source>
        <dbReference type="EMBL" id="PAV14842.1"/>
    </source>
</evidence>
<dbReference type="OrthoDB" id="2131701at2759"/>
<keyword evidence="2" id="KW-0472">Membrane</keyword>
<evidence type="ECO:0000256" key="1">
    <source>
        <dbReference type="SAM" id="MobiDB-lite"/>
    </source>
</evidence>
<dbReference type="EMBL" id="NBII01000011">
    <property type="protein sequence ID" value="PAV14842.1"/>
    <property type="molecule type" value="Genomic_DNA"/>
</dbReference>
<dbReference type="Gene3D" id="2.80.10.50">
    <property type="match status" value="1"/>
</dbReference>
<comment type="caution">
    <text evidence="4">The sequence shown here is derived from an EMBL/GenBank/DDBJ whole genome shotgun (WGS) entry which is preliminary data.</text>
</comment>